<dbReference type="Pfam" id="PF01066">
    <property type="entry name" value="CDP-OH_P_transf"/>
    <property type="match status" value="1"/>
</dbReference>
<dbReference type="AlphaFoldDB" id="A0A6I3SZ09"/>
<dbReference type="EMBL" id="WNKZ01000030">
    <property type="protein sequence ID" value="MTV53492.1"/>
    <property type="molecule type" value="Genomic_DNA"/>
</dbReference>
<dbReference type="GO" id="GO:0008654">
    <property type="term" value="P:phospholipid biosynthetic process"/>
    <property type="evidence" value="ECO:0007669"/>
    <property type="project" value="InterPro"/>
</dbReference>
<feature type="compositionally biased region" description="Low complexity" evidence="1">
    <location>
        <begin position="116"/>
        <end position="134"/>
    </location>
</feature>
<dbReference type="GO" id="GO:0016020">
    <property type="term" value="C:membrane"/>
    <property type="evidence" value="ECO:0007669"/>
    <property type="project" value="InterPro"/>
</dbReference>
<organism evidence="3 4">
    <name type="scientific">Pseudoduganella buxea</name>
    <dbReference type="NCBI Taxonomy" id="1949069"/>
    <lineage>
        <taxon>Bacteria</taxon>
        <taxon>Pseudomonadati</taxon>
        <taxon>Pseudomonadota</taxon>
        <taxon>Betaproteobacteria</taxon>
        <taxon>Burkholderiales</taxon>
        <taxon>Oxalobacteraceae</taxon>
        <taxon>Telluria group</taxon>
        <taxon>Pseudoduganella</taxon>
    </lineage>
</organism>
<keyword evidence="2" id="KW-1133">Transmembrane helix</keyword>
<proteinExistence type="predicted"/>
<name>A0A6I3SZ09_9BURK</name>
<dbReference type="Proteomes" id="UP000430634">
    <property type="component" value="Unassembled WGS sequence"/>
</dbReference>
<feature type="transmembrane region" description="Helical" evidence="2">
    <location>
        <begin position="326"/>
        <end position="345"/>
    </location>
</feature>
<comment type="caution">
    <text evidence="3">The sequence shown here is derived from an EMBL/GenBank/DDBJ whole genome shotgun (WGS) entry which is preliminary data.</text>
</comment>
<dbReference type="GO" id="GO:0016780">
    <property type="term" value="F:phosphotransferase activity, for other substituted phosphate groups"/>
    <property type="evidence" value="ECO:0007669"/>
    <property type="project" value="InterPro"/>
</dbReference>
<evidence type="ECO:0000313" key="4">
    <source>
        <dbReference type="Proteomes" id="UP000430634"/>
    </source>
</evidence>
<sequence length="376" mass="39059">MGPAQLAAGLCRGQPGAGGSGLLAQACRLPRQAGWAAWSGKLAAVLALPGRLPADVGGRAAARTAAPRVRPSRRAVVGGPPPDRTRGAAATGELLGDRPVVRAARNPFAAPRTLSPRAAAGPARAEGGADPRGAGTAGGLRTRRRAGLSSLRDGLQSQPFYRPPLSTKEITMSFSIYQLKPRFQQLLRPVLSALTRTGITPNQVTLFAMVLSIAYGVALAFMPTCAGWWLGLPAFLLARMALNAIDGMLATATGNKTPLGALLNEVCDQVSDAALYLPFALVVGVSAPLAVVVVVFSLLAEFAGVLAQAIGAPRRFDGPMGKSDRAFAFGLIALLIGFGTAPLWWNGLLAVLLLLSLLTVFNRLRQALRLSAPATR</sequence>
<feature type="transmembrane region" description="Helical" evidence="2">
    <location>
        <begin position="206"/>
        <end position="230"/>
    </location>
</feature>
<protein>
    <recommendedName>
        <fullName evidence="5">CDP-alcohol phosphatidyltransferase family protein</fullName>
    </recommendedName>
</protein>
<gene>
    <name evidence="3" type="ORF">GM672_12220</name>
</gene>
<evidence type="ECO:0000256" key="1">
    <source>
        <dbReference type="SAM" id="MobiDB-lite"/>
    </source>
</evidence>
<feature type="transmembrane region" description="Helical" evidence="2">
    <location>
        <begin position="279"/>
        <end position="306"/>
    </location>
</feature>
<feature type="region of interest" description="Disordered" evidence="1">
    <location>
        <begin position="109"/>
        <end position="141"/>
    </location>
</feature>
<dbReference type="OrthoDB" id="1034332at2"/>
<dbReference type="Gene3D" id="1.20.120.1760">
    <property type="match status" value="1"/>
</dbReference>
<dbReference type="InterPro" id="IPR000462">
    <property type="entry name" value="CDP-OH_P_trans"/>
</dbReference>
<evidence type="ECO:0008006" key="5">
    <source>
        <dbReference type="Google" id="ProtNLM"/>
    </source>
</evidence>
<keyword evidence="2" id="KW-0812">Transmembrane</keyword>
<accession>A0A6I3SZ09</accession>
<evidence type="ECO:0000256" key="2">
    <source>
        <dbReference type="SAM" id="Phobius"/>
    </source>
</evidence>
<dbReference type="InterPro" id="IPR043130">
    <property type="entry name" value="CDP-OH_PTrfase_TM_dom"/>
</dbReference>
<reference evidence="3 4" key="1">
    <citation type="submission" date="2019-11" db="EMBL/GenBank/DDBJ databases">
        <title>Type strains purchased from KCTC, JCM and DSMZ.</title>
        <authorList>
            <person name="Lu H."/>
        </authorList>
    </citation>
    <scope>NUCLEOTIDE SEQUENCE [LARGE SCALE GENOMIC DNA]</scope>
    <source>
        <strain evidence="3 4">KCTC 52429</strain>
    </source>
</reference>
<feature type="region of interest" description="Disordered" evidence="1">
    <location>
        <begin position="63"/>
        <end position="89"/>
    </location>
</feature>
<keyword evidence="2" id="KW-0472">Membrane</keyword>
<evidence type="ECO:0000313" key="3">
    <source>
        <dbReference type="EMBL" id="MTV53492.1"/>
    </source>
</evidence>
<feature type="compositionally biased region" description="Low complexity" evidence="1">
    <location>
        <begin position="63"/>
        <end position="78"/>
    </location>
</feature>